<dbReference type="InterPro" id="IPR016136">
    <property type="entry name" value="DNA_helicase_N/primase_C"/>
</dbReference>
<evidence type="ECO:0000256" key="8">
    <source>
        <dbReference type="ARBA" id="ARBA00023125"/>
    </source>
</evidence>
<proteinExistence type="inferred from homology"/>
<evidence type="ECO:0000256" key="6">
    <source>
        <dbReference type="ARBA" id="ARBA00022806"/>
    </source>
</evidence>
<reference evidence="14 15" key="1">
    <citation type="submission" date="2016-11" db="EMBL/GenBank/DDBJ databases">
        <title>Rhizobium leguminosarum bv. viciae strain Vaf12 isolated from Vavilovia formosa root nodules from Russia, Dagestan.</title>
        <authorList>
            <person name="Kimeklis A."/>
        </authorList>
    </citation>
    <scope>NUCLEOTIDE SEQUENCE [LARGE SCALE GENOMIC DNA]</scope>
    <source>
        <strain evidence="14 15">Vaf-108</strain>
    </source>
</reference>
<dbReference type="GO" id="GO:0005829">
    <property type="term" value="C:cytosol"/>
    <property type="evidence" value="ECO:0007669"/>
    <property type="project" value="TreeGrafter"/>
</dbReference>
<dbReference type="EMBL" id="CP018228">
    <property type="protein sequence ID" value="API52885.1"/>
    <property type="molecule type" value="Genomic_DNA"/>
</dbReference>
<comment type="catalytic activity">
    <reaction evidence="11">
        <text>ATP + H2O = ADP + phosphate + H(+)</text>
        <dbReference type="Rhea" id="RHEA:13065"/>
        <dbReference type="ChEBI" id="CHEBI:15377"/>
        <dbReference type="ChEBI" id="CHEBI:15378"/>
        <dbReference type="ChEBI" id="CHEBI:30616"/>
        <dbReference type="ChEBI" id="CHEBI:43474"/>
        <dbReference type="ChEBI" id="CHEBI:456216"/>
        <dbReference type="EC" id="5.6.2.3"/>
    </reaction>
</comment>
<keyword evidence="5" id="KW-0378">Hydrolase</keyword>
<sequence>MNAHAHSRDLMDRITADDVFEAEKTVLACILAANELIAECGLEWSDFVEGLHQTIFDKASELAAGHQHVNPVSLKPFLPRSIDKLPFAPSEYVENLFLIGSSPARKAQFEASLQIIKGMALARQLAREADFASSLAGEGHTLLTLGDEIENLENRLKEMRARFAETKAIASPGTAYLSAFNASARRDGLTGVPIALPEIARVLSEPVFEAGNLYGLLSSSGEGKTTLTVQLILHAIKQGHPVLFLSYDESPVQIIRRMIAMEHGVEMRQQRDPMKLMSQRERDLCVQFASWANHQPFQVIRCQREGIDRLLIYARQFVKRYAASGKTPLVVLDHVGKVKPKDPKLSADRISGDITVEAKACADETGTSWLVLNQRNGFGDKRDNPRPIAADLYGGTGARADYDAILYLYSAEKYKAERIKVAASDADWKKINRVFGSEIEGIRELGAIKVRFADPTITENVLFEPRFARYKSLQPDRPAELTL</sequence>
<evidence type="ECO:0000256" key="3">
    <source>
        <dbReference type="ARBA" id="ARBA00022705"/>
    </source>
</evidence>
<dbReference type="GO" id="GO:0043139">
    <property type="term" value="F:5'-3' DNA helicase activity"/>
    <property type="evidence" value="ECO:0007669"/>
    <property type="project" value="UniProtKB-EC"/>
</dbReference>
<keyword evidence="12" id="KW-0175">Coiled coil</keyword>
<dbReference type="PROSITE" id="PS51199">
    <property type="entry name" value="SF4_HELICASE"/>
    <property type="match status" value="1"/>
</dbReference>
<dbReference type="Proteomes" id="UP000183050">
    <property type="component" value="Chromosome"/>
</dbReference>
<dbReference type="SUPFAM" id="SSF52540">
    <property type="entry name" value="P-loop containing nucleoside triphosphate hydrolases"/>
    <property type="match status" value="1"/>
</dbReference>
<keyword evidence="2" id="KW-0639">Primosome</keyword>
<dbReference type="GO" id="GO:0006269">
    <property type="term" value="P:DNA replication, synthesis of primer"/>
    <property type="evidence" value="ECO:0007669"/>
    <property type="project" value="UniProtKB-KW"/>
</dbReference>
<keyword evidence="9" id="KW-0413">Isomerase</keyword>
<dbReference type="InterPro" id="IPR036185">
    <property type="entry name" value="DNA_heli_DnaB-like_N_sf"/>
</dbReference>
<dbReference type="PANTHER" id="PTHR30153">
    <property type="entry name" value="REPLICATIVE DNA HELICASE DNAB"/>
    <property type="match status" value="1"/>
</dbReference>
<evidence type="ECO:0000256" key="12">
    <source>
        <dbReference type="SAM" id="Coils"/>
    </source>
</evidence>
<dbReference type="Gene3D" id="3.40.50.300">
    <property type="entry name" value="P-loop containing nucleotide triphosphate hydrolases"/>
    <property type="match status" value="1"/>
</dbReference>
<evidence type="ECO:0000259" key="13">
    <source>
        <dbReference type="PROSITE" id="PS51199"/>
    </source>
</evidence>
<evidence type="ECO:0000256" key="1">
    <source>
        <dbReference type="ARBA" id="ARBA00008428"/>
    </source>
</evidence>
<dbReference type="GO" id="GO:0005524">
    <property type="term" value="F:ATP binding"/>
    <property type="evidence" value="ECO:0007669"/>
    <property type="project" value="UniProtKB-KW"/>
</dbReference>
<keyword evidence="8" id="KW-0238">DNA-binding</keyword>
<dbReference type="RefSeq" id="WP_072639330.1">
    <property type="nucleotide sequence ID" value="NZ_CP018228.1"/>
</dbReference>
<dbReference type="InterPro" id="IPR027417">
    <property type="entry name" value="P-loop_NTPase"/>
</dbReference>
<evidence type="ECO:0000256" key="5">
    <source>
        <dbReference type="ARBA" id="ARBA00022801"/>
    </source>
</evidence>
<dbReference type="EC" id="5.6.2.3" evidence="10"/>
<evidence type="ECO:0000256" key="11">
    <source>
        <dbReference type="ARBA" id="ARBA00048954"/>
    </source>
</evidence>
<dbReference type="Pfam" id="PF03796">
    <property type="entry name" value="DnaB_C"/>
    <property type="match status" value="1"/>
</dbReference>
<name>A0A1L3ZB49_RHILE</name>
<evidence type="ECO:0000256" key="9">
    <source>
        <dbReference type="ARBA" id="ARBA00023235"/>
    </source>
</evidence>
<accession>A0A1L3ZB49</accession>
<evidence type="ECO:0000256" key="2">
    <source>
        <dbReference type="ARBA" id="ARBA00022515"/>
    </source>
</evidence>
<evidence type="ECO:0000256" key="10">
    <source>
        <dbReference type="ARBA" id="ARBA00044969"/>
    </source>
</evidence>
<keyword evidence="7" id="KW-0067">ATP-binding</keyword>
<protein>
    <recommendedName>
        <fullName evidence="10">DNA 5'-3' helicase</fullName>
        <ecNumber evidence="10">5.6.2.3</ecNumber>
    </recommendedName>
</protein>
<dbReference type="GO" id="GO:0003677">
    <property type="term" value="F:DNA binding"/>
    <property type="evidence" value="ECO:0007669"/>
    <property type="project" value="UniProtKB-KW"/>
</dbReference>
<evidence type="ECO:0000256" key="7">
    <source>
        <dbReference type="ARBA" id="ARBA00022840"/>
    </source>
</evidence>
<keyword evidence="3" id="KW-0235">DNA replication</keyword>
<dbReference type="GO" id="GO:0016787">
    <property type="term" value="F:hydrolase activity"/>
    <property type="evidence" value="ECO:0007669"/>
    <property type="project" value="UniProtKB-KW"/>
</dbReference>
<dbReference type="PANTHER" id="PTHR30153:SF2">
    <property type="entry name" value="REPLICATIVE DNA HELICASE"/>
    <property type="match status" value="1"/>
</dbReference>
<gene>
    <name evidence="14" type="ORF">BMW22_15780</name>
</gene>
<feature type="coiled-coil region" evidence="12">
    <location>
        <begin position="142"/>
        <end position="169"/>
    </location>
</feature>
<dbReference type="AlphaFoldDB" id="A0A1L3ZB49"/>
<keyword evidence="4" id="KW-0547">Nucleotide-binding</keyword>
<dbReference type="Gene3D" id="1.10.860.10">
    <property type="entry name" value="DNAb Helicase, Chain A"/>
    <property type="match status" value="1"/>
</dbReference>
<dbReference type="GO" id="GO:1990077">
    <property type="term" value="C:primosome complex"/>
    <property type="evidence" value="ECO:0007669"/>
    <property type="project" value="UniProtKB-KW"/>
</dbReference>
<feature type="domain" description="SF4 helicase" evidence="13">
    <location>
        <begin position="185"/>
        <end position="477"/>
    </location>
</feature>
<dbReference type="InterPro" id="IPR007693">
    <property type="entry name" value="DNA_helicase_DnaB-like_N"/>
</dbReference>
<evidence type="ECO:0000313" key="15">
    <source>
        <dbReference type="Proteomes" id="UP000183050"/>
    </source>
</evidence>
<evidence type="ECO:0000256" key="4">
    <source>
        <dbReference type="ARBA" id="ARBA00022741"/>
    </source>
</evidence>
<dbReference type="InterPro" id="IPR007694">
    <property type="entry name" value="DNA_helicase_DnaB-like_C"/>
</dbReference>
<dbReference type="Pfam" id="PF00772">
    <property type="entry name" value="DnaB"/>
    <property type="match status" value="1"/>
</dbReference>
<keyword evidence="6" id="KW-0347">Helicase</keyword>
<evidence type="ECO:0000313" key="14">
    <source>
        <dbReference type="EMBL" id="API52885.1"/>
    </source>
</evidence>
<comment type="similarity">
    <text evidence="1">Belongs to the helicase family. DnaB subfamily.</text>
</comment>
<organism evidence="14 15">
    <name type="scientific">Rhizobium leguminosarum</name>
    <dbReference type="NCBI Taxonomy" id="384"/>
    <lineage>
        <taxon>Bacteria</taxon>
        <taxon>Pseudomonadati</taxon>
        <taxon>Pseudomonadota</taxon>
        <taxon>Alphaproteobacteria</taxon>
        <taxon>Hyphomicrobiales</taxon>
        <taxon>Rhizobiaceae</taxon>
        <taxon>Rhizobium/Agrobacterium group</taxon>
        <taxon>Rhizobium</taxon>
    </lineage>
</organism>
<dbReference type="SUPFAM" id="SSF48024">
    <property type="entry name" value="N-terminal domain of DnaB helicase"/>
    <property type="match status" value="1"/>
</dbReference>